<evidence type="ECO:0000313" key="1">
    <source>
        <dbReference type="EMBL" id="PAV14697.1"/>
    </source>
</evidence>
<keyword evidence="2" id="KW-1185">Reference proteome</keyword>
<accession>A0A286U543</accession>
<name>A0A286U543_9AGAM</name>
<dbReference type="InParanoid" id="A0A286U543"/>
<protein>
    <submittedName>
        <fullName evidence="1">Uncharacterized protein</fullName>
    </submittedName>
</protein>
<gene>
    <name evidence="1" type="ORF">PNOK_0977500</name>
</gene>
<dbReference type="Proteomes" id="UP000217199">
    <property type="component" value="Unassembled WGS sequence"/>
</dbReference>
<organism evidence="1 2">
    <name type="scientific">Pyrrhoderma noxium</name>
    <dbReference type="NCBI Taxonomy" id="2282107"/>
    <lineage>
        <taxon>Eukaryota</taxon>
        <taxon>Fungi</taxon>
        <taxon>Dikarya</taxon>
        <taxon>Basidiomycota</taxon>
        <taxon>Agaricomycotina</taxon>
        <taxon>Agaricomycetes</taxon>
        <taxon>Hymenochaetales</taxon>
        <taxon>Hymenochaetaceae</taxon>
        <taxon>Pyrrhoderma</taxon>
    </lineage>
</organism>
<proteinExistence type="predicted"/>
<comment type="caution">
    <text evidence="1">The sequence shown here is derived from an EMBL/GenBank/DDBJ whole genome shotgun (WGS) entry which is preliminary data.</text>
</comment>
<dbReference type="AlphaFoldDB" id="A0A286U543"/>
<dbReference type="EMBL" id="NBII01000012">
    <property type="protein sequence ID" value="PAV14697.1"/>
    <property type="molecule type" value="Genomic_DNA"/>
</dbReference>
<evidence type="ECO:0000313" key="2">
    <source>
        <dbReference type="Proteomes" id="UP000217199"/>
    </source>
</evidence>
<sequence length="137" mass="15988">MPRYLNSIKNAHWPTAVVNMLQQFFEAIQRHYEAHAKPIGRFFTISQAVYELRNKFHAHLKHNKEALILSLDSSDLEHIREELQAQRDDSQLFIDSYRSLQREAAHKQDLIATQYTAPPAYLALKRNIGADIKNYPT</sequence>
<reference evidence="1 2" key="1">
    <citation type="journal article" date="2017" name="Mol. Ecol.">
        <title>Comparative and population genomic landscape of Phellinus noxius: A hypervariable fungus causing root rot in trees.</title>
        <authorList>
            <person name="Chung C.L."/>
            <person name="Lee T.J."/>
            <person name="Akiba M."/>
            <person name="Lee H.H."/>
            <person name="Kuo T.H."/>
            <person name="Liu D."/>
            <person name="Ke H.M."/>
            <person name="Yokoi T."/>
            <person name="Roa M.B."/>
            <person name="Lu M.J."/>
            <person name="Chang Y.Y."/>
            <person name="Ann P.J."/>
            <person name="Tsai J.N."/>
            <person name="Chen C.Y."/>
            <person name="Tzean S.S."/>
            <person name="Ota Y."/>
            <person name="Hattori T."/>
            <person name="Sahashi N."/>
            <person name="Liou R.F."/>
            <person name="Kikuchi T."/>
            <person name="Tsai I.J."/>
        </authorList>
    </citation>
    <scope>NUCLEOTIDE SEQUENCE [LARGE SCALE GENOMIC DNA]</scope>
    <source>
        <strain evidence="1 2">FFPRI411160</strain>
    </source>
</reference>